<dbReference type="GO" id="GO:0008289">
    <property type="term" value="F:lipid binding"/>
    <property type="evidence" value="ECO:0007669"/>
    <property type="project" value="InterPro"/>
</dbReference>
<dbReference type="Ensembl" id="ENSXETT00000102896">
    <property type="protein sequence ID" value="ENSXETP00000085325"/>
    <property type="gene ID" value="ENSXETG00000041172"/>
</dbReference>
<dbReference type="GO" id="GO:0005576">
    <property type="term" value="C:extracellular region"/>
    <property type="evidence" value="ECO:0007669"/>
    <property type="project" value="InterPro"/>
</dbReference>
<accession>A0A6I8RRH7</accession>
<dbReference type="InterPro" id="IPR008405">
    <property type="entry name" value="ApoL"/>
</dbReference>
<protein>
    <submittedName>
        <fullName evidence="2">Uncharacterized protein</fullName>
    </submittedName>
</protein>
<dbReference type="GO" id="GO:0006869">
    <property type="term" value="P:lipid transport"/>
    <property type="evidence" value="ECO:0007669"/>
    <property type="project" value="InterPro"/>
</dbReference>
<dbReference type="GO" id="GO:0042157">
    <property type="term" value="P:lipoprotein metabolic process"/>
    <property type="evidence" value="ECO:0007669"/>
    <property type="project" value="InterPro"/>
</dbReference>
<dbReference type="Bgee" id="ENSXETG00000041172">
    <property type="expression patterns" value="Expressed in egg cell"/>
</dbReference>
<evidence type="ECO:0000313" key="2">
    <source>
        <dbReference type="Ensembl" id="ENSXETP00000085325"/>
    </source>
</evidence>
<reference evidence="2" key="2">
    <citation type="submission" date="2020-05" db="UniProtKB">
        <authorList>
            <consortium name="Ensembl"/>
        </authorList>
    </citation>
    <scope>IDENTIFICATION</scope>
</reference>
<dbReference type="PANTHER" id="PTHR14096:SF65">
    <property type="entry name" value="APOLIPOPROTEIN L3-LIKE"/>
    <property type="match status" value="1"/>
</dbReference>
<dbReference type="GeneTree" id="ENSGT01030000234599"/>
<name>A0A6I8RRH7_XENTR</name>
<dbReference type="AlphaFoldDB" id="A0A6I8RRH7"/>
<dbReference type="PANTHER" id="PTHR14096">
    <property type="entry name" value="APOLIPOPROTEIN L"/>
    <property type="match status" value="1"/>
</dbReference>
<reference evidence="2" key="1">
    <citation type="journal article" date="2010" name="Science">
        <title>The genome of the Western clawed frog Xenopus tropicalis.</title>
        <authorList>
            <person name="Hellsten U."/>
            <person name="Harland R.M."/>
            <person name="Gilchrist M.J."/>
            <person name="Hendrix D."/>
            <person name="Jurka J."/>
            <person name="Kapitonov V."/>
            <person name="Ovcharenko I."/>
            <person name="Putnam N.H."/>
            <person name="Shu S."/>
            <person name="Taher L."/>
            <person name="Blitz I.L."/>
            <person name="Blumberg B."/>
            <person name="Dichmann D.S."/>
            <person name="Dubchak I."/>
            <person name="Amaya E."/>
            <person name="Detter J.C."/>
            <person name="Fletcher R."/>
            <person name="Gerhard D.S."/>
            <person name="Goodstein D."/>
            <person name="Graves T."/>
            <person name="Grigoriev I.V."/>
            <person name="Grimwood J."/>
            <person name="Kawashima T."/>
            <person name="Lindquist E."/>
            <person name="Lucas S.M."/>
            <person name="Mead P.E."/>
            <person name="Mitros T."/>
            <person name="Ogino H."/>
            <person name="Ohta Y."/>
            <person name="Poliakov A.V."/>
            <person name="Pollet N."/>
            <person name="Robert J."/>
            <person name="Salamov A."/>
            <person name="Sater A.K."/>
            <person name="Schmutz J."/>
            <person name="Terry A."/>
            <person name="Vize P.D."/>
            <person name="Warren W.C."/>
            <person name="Wells D."/>
            <person name="Wills A."/>
            <person name="Wilson R.K."/>
            <person name="Zimmerman L.B."/>
            <person name="Zorn A.M."/>
            <person name="Grainger R."/>
            <person name="Grammer T."/>
            <person name="Khokha M.K."/>
            <person name="Richardson P.M."/>
            <person name="Rokhsar D.S."/>
        </authorList>
    </citation>
    <scope>NUCLEOTIDE SEQUENCE [LARGE SCALE GENOMIC DNA]</scope>
    <source>
        <strain evidence="2">Nigerian</strain>
    </source>
</reference>
<organism evidence="2">
    <name type="scientific">Xenopus tropicalis</name>
    <name type="common">Western clawed frog</name>
    <name type="synonym">Silurana tropicalis</name>
    <dbReference type="NCBI Taxonomy" id="8364"/>
    <lineage>
        <taxon>Eukaryota</taxon>
        <taxon>Metazoa</taxon>
        <taxon>Chordata</taxon>
        <taxon>Craniata</taxon>
        <taxon>Vertebrata</taxon>
        <taxon>Euteleostomi</taxon>
        <taxon>Amphibia</taxon>
        <taxon>Batrachia</taxon>
        <taxon>Anura</taxon>
        <taxon>Pipoidea</taxon>
        <taxon>Pipidae</taxon>
        <taxon>Xenopodinae</taxon>
        <taxon>Xenopus</taxon>
        <taxon>Silurana</taxon>
    </lineage>
</organism>
<evidence type="ECO:0000256" key="1">
    <source>
        <dbReference type="ARBA" id="ARBA00010090"/>
    </source>
</evidence>
<sequence>QFSMEGKKQLWSIPIFSLFFGQLTKFVKELGEVQATLPKSVEKCVKELRSIADGIDTFHKKATIASVVGNSVGIVGRITTIAGIALAPVTFGASLTVTMAGAGVSTAGGITGAASSIADTVNIRKKGKRVEKIIQAVQSDIAHLEELLEYASQGAQAAAAVSGVLATLFIFMNIASVAKGAKDLKAGAKAEQAKKIRDVADQMETEAFSLLGPCPGSQQH</sequence>
<proteinExistence type="inferred from homology"/>
<dbReference type="Pfam" id="PF05461">
    <property type="entry name" value="ApoL"/>
    <property type="match status" value="1"/>
</dbReference>
<comment type="similarity">
    <text evidence="1">Belongs to the apolipoprotein L family.</text>
</comment>